<evidence type="ECO:0000313" key="12">
    <source>
        <dbReference type="EMBL" id="CAD9680299.1"/>
    </source>
</evidence>
<feature type="transmembrane region" description="Helical" evidence="9">
    <location>
        <begin position="474"/>
        <end position="493"/>
    </location>
</feature>
<evidence type="ECO:0000256" key="3">
    <source>
        <dbReference type="ARBA" id="ARBA00022449"/>
    </source>
</evidence>
<keyword evidence="5 10" id="KW-0732">Signal</keyword>
<feature type="transmembrane region" description="Helical" evidence="9">
    <location>
        <begin position="172"/>
        <end position="192"/>
    </location>
</feature>
<dbReference type="Pfam" id="PF00999">
    <property type="entry name" value="Na_H_Exchanger"/>
    <property type="match status" value="1"/>
</dbReference>
<dbReference type="PANTHER" id="PTHR16254:SF14">
    <property type="entry name" value="TRANSMEMBRANE AND COILED-COIL DOMAIN-CONTAINING PROTEIN 3"/>
    <property type="match status" value="1"/>
</dbReference>
<organism evidence="12">
    <name type="scientific">Rhizochromulina marina</name>
    <dbReference type="NCBI Taxonomy" id="1034831"/>
    <lineage>
        <taxon>Eukaryota</taxon>
        <taxon>Sar</taxon>
        <taxon>Stramenopiles</taxon>
        <taxon>Ochrophyta</taxon>
        <taxon>Dictyochophyceae</taxon>
        <taxon>Rhizochromulinales</taxon>
        <taxon>Rhizochromulina</taxon>
    </lineage>
</organism>
<keyword evidence="4 9" id="KW-0812">Transmembrane</keyword>
<keyword evidence="6 9" id="KW-1133">Transmembrane helix</keyword>
<evidence type="ECO:0000256" key="7">
    <source>
        <dbReference type="ARBA" id="ARBA00023065"/>
    </source>
</evidence>
<evidence type="ECO:0000256" key="6">
    <source>
        <dbReference type="ARBA" id="ARBA00022989"/>
    </source>
</evidence>
<dbReference type="GO" id="GO:0015386">
    <property type="term" value="F:potassium:proton antiporter activity"/>
    <property type="evidence" value="ECO:0007669"/>
    <property type="project" value="InterPro"/>
</dbReference>
<evidence type="ECO:0000259" key="11">
    <source>
        <dbReference type="Pfam" id="PF00999"/>
    </source>
</evidence>
<keyword evidence="7" id="KW-0406">Ion transport</keyword>
<dbReference type="AlphaFoldDB" id="A0A7S2WDJ5"/>
<feature type="signal peptide" evidence="10">
    <location>
        <begin position="1"/>
        <end position="23"/>
    </location>
</feature>
<dbReference type="InterPro" id="IPR045158">
    <property type="entry name" value="KEA4/5/6-like"/>
</dbReference>
<feature type="transmembrane region" description="Helical" evidence="9">
    <location>
        <begin position="355"/>
        <end position="374"/>
    </location>
</feature>
<protein>
    <recommendedName>
        <fullName evidence="11">Cation/H+ exchanger transmembrane domain-containing protein</fullName>
    </recommendedName>
</protein>
<gene>
    <name evidence="12" type="ORF">RMAR1173_LOCUS7857</name>
</gene>
<feature type="transmembrane region" description="Helical" evidence="9">
    <location>
        <begin position="446"/>
        <end position="468"/>
    </location>
</feature>
<feature type="transmembrane region" description="Helical" evidence="9">
    <location>
        <begin position="199"/>
        <end position="220"/>
    </location>
</feature>
<evidence type="ECO:0000256" key="5">
    <source>
        <dbReference type="ARBA" id="ARBA00022729"/>
    </source>
</evidence>
<dbReference type="PANTHER" id="PTHR16254">
    <property type="entry name" value="POTASSIUM/PROTON ANTIPORTER-RELATED"/>
    <property type="match status" value="1"/>
</dbReference>
<feature type="transmembrane region" description="Helical" evidence="9">
    <location>
        <begin position="226"/>
        <end position="246"/>
    </location>
</feature>
<dbReference type="EMBL" id="HBHJ01012030">
    <property type="protein sequence ID" value="CAD9680299.1"/>
    <property type="molecule type" value="Transcribed_RNA"/>
</dbReference>
<evidence type="ECO:0000256" key="10">
    <source>
        <dbReference type="SAM" id="SignalP"/>
    </source>
</evidence>
<evidence type="ECO:0000256" key="2">
    <source>
        <dbReference type="ARBA" id="ARBA00022448"/>
    </source>
</evidence>
<feature type="domain" description="Cation/H+ exchanger transmembrane" evidence="11">
    <location>
        <begin position="182"/>
        <end position="551"/>
    </location>
</feature>
<feature type="transmembrane region" description="Helical" evidence="9">
    <location>
        <begin position="321"/>
        <end position="343"/>
    </location>
</feature>
<evidence type="ECO:0000256" key="9">
    <source>
        <dbReference type="SAM" id="Phobius"/>
    </source>
</evidence>
<reference evidence="12" key="1">
    <citation type="submission" date="2021-01" db="EMBL/GenBank/DDBJ databases">
        <authorList>
            <person name="Corre E."/>
            <person name="Pelletier E."/>
            <person name="Niang G."/>
            <person name="Scheremetjew M."/>
            <person name="Finn R."/>
            <person name="Kale V."/>
            <person name="Holt S."/>
            <person name="Cochrane G."/>
            <person name="Meng A."/>
            <person name="Brown T."/>
            <person name="Cohen L."/>
        </authorList>
    </citation>
    <scope>NUCLEOTIDE SEQUENCE</scope>
    <source>
        <strain evidence="12">CCMP1243</strain>
    </source>
</reference>
<evidence type="ECO:0000256" key="1">
    <source>
        <dbReference type="ARBA" id="ARBA00004141"/>
    </source>
</evidence>
<keyword evidence="2" id="KW-0813">Transport</keyword>
<feature type="transmembrane region" description="Helical" evidence="9">
    <location>
        <begin position="534"/>
        <end position="556"/>
    </location>
</feature>
<dbReference type="GO" id="GO:0016020">
    <property type="term" value="C:membrane"/>
    <property type="evidence" value="ECO:0007669"/>
    <property type="project" value="UniProtKB-SubCell"/>
</dbReference>
<feature type="transmembrane region" description="Helical" evidence="9">
    <location>
        <begin position="258"/>
        <end position="279"/>
    </location>
</feature>
<feature type="transmembrane region" description="Helical" evidence="9">
    <location>
        <begin position="395"/>
        <end position="411"/>
    </location>
</feature>
<dbReference type="Gene3D" id="1.20.1530.20">
    <property type="match status" value="1"/>
</dbReference>
<feature type="transmembrane region" description="Helical" evidence="9">
    <location>
        <begin position="500"/>
        <end position="522"/>
    </location>
</feature>
<evidence type="ECO:0000256" key="8">
    <source>
        <dbReference type="ARBA" id="ARBA00023136"/>
    </source>
</evidence>
<evidence type="ECO:0000256" key="4">
    <source>
        <dbReference type="ARBA" id="ARBA00022692"/>
    </source>
</evidence>
<accession>A0A7S2WDJ5</accession>
<feature type="chain" id="PRO_5030605704" description="Cation/H+ exchanger transmembrane domain-containing protein" evidence="10">
    <location>
        <begin position="24"/>
        <end position="585"/>
    </location>
</feature>
<proteinExistence type="predicted"/>
<sequence length="585" mass="61884">MGRRSAIFAACAGLALFSIPAESNYATSGMDVQSRLEAVREEPHLKLSSTLLQHLNEASRWCTSSNGTAALHALRGDLVGLLNASAEWHRARGSSPLIQRSLEDYSVDYETGKITGSSRYGNGSSSGGALGSDAALVSHRPGVPLEASGDDLPAPAVPTEITDPALLHLDVALLRDMVCLSLAAAIGGLLAASIDLPHSLGFILGGMLVGPSCMSLITRVVQTETLAQFGSIFMLFGHGLMYSHCYRSSPLPTEYRTNVTGGCIYLACFYASCLALVSFSGLTQGWVEGSTVAFALTLSSTSVVMETLSQTKLRDCPYGRMVMEMLAVQDLFVAPLLALPAVLSRGKNKGVSTATVLLLAIVYSIMLIAIVLIARQIMPQCMQMLSSPGRSLNPSLFTMAVTSYCLGLSLVCEWFDLSHEAGALIAGLVLVDSPHAQRTAQAIEPLASLFGGIYLASLGMIMSPVFLLDHLGPVMAYVAVIYLLKVLVITRVVRGLRFAAAAAMSTGVIMAQISEVSLFFIARAHQLGLVSRKNYLTVLAVTVTLLAVTPLASAVVTRVDRRHFEPTVAATRTSGKNVAGGVCPL</sequence>
<keyword evidence="3" id="KW-0050">Antiport</keyword>
<dbReference type="InterPro" id="IPR038770">
    <property type="entry name" value="Na+/solute_symporter_sf"/>
</dbReference>
<name>A0A7S2WDJ5_9STRA</name>
<comment type="subcellular location">
    <subcellularLocation>
        <location evidence="1">Membrane</location>
        <topology evidence="1">Multi-pass membrane protein</topology>
    </subcellularLocation>
</comment>
<dbReference type="InterPro" id="IPR006153">
    <property type="entry name" value="Cation/H_exchanger_TM"/>
</dbReference>
<keyword evidence="8 9" id="KW-0472">Membrane</keyword>